<evidence type="ECO:0000259" key="5">
    <source>
        <dbReference type="Pfam" id="PF19335"/>
    </source>
</evidence>
<feature type="transmembrane region" description="Helical" evidence="4">
    <location>
        <begin position="45"/>
        <end position="63"/>
    </location>
</feature>
<evidence type="ECO:0000259" key="7">
    <source>
        <dbReference type="Pfam" id="PF25954"/>
    </source>
</evidence>
<dbReference type="GO" id="GO:0046872">
    <property type="term" value="F:metal ion binding"/>
    <property type="evidence" value="ECO:0007669"/>
    <property type="project" value="InterPro"/>
</dbReference>
<dbReference type="Pfam" id="PF19335">
    <property type="entry name" value="HMBD"/>
    <property type="match status" value="1"/>
</dbReference>
<feature type="region of interest" description="Disordered" evidence="3">
    <location>
        <begin position="1"/>
        <end position="26"/>
    </location>
</feature>
<dbReference type="GO" id="GO:0022857">
    <property type="term" value="F:transmembrane transporter activity"/>
    <property type="evidence" value="ECO:0007669"/>
    <property type="project" value="InterPro"/>
</dbReference>
<feature type="domain" description="Heavy metal binding" evidence="5">
    <location>
        <begin position="90"/>
        <end position="112"/>
    </location>
</feature>
<dbReference type="PANTHER" id="PTHR30097">
    <property type="entry name" value="CATION EFFLUX SYSTEM PROTEIN CUSB"/>
    <property type="match status" value="1"/>
</dbReference>
<evidence type="ECO:0000313" key="9">
    <source>
        <dbReference type="EMBL" id="XBH08237.1"/>
    </source>
</evidence>
<feature type="domain" description="CusB-like beta-barrel" evidence="7">
    <location>
        <begin position="311"/>
        <end position="386"/>
    </location>
</feature>
<reference evidence="9" key="1">
    <citation type="submission" date="2024-05" db="EMBL/GenBank/DDBJ databases">
        <title>Planctomycetes of the genus Singulisphaera possess chitinolytic capabilities.</title>
        <authorList>
            <person name="Ivanova A."/>
        </authorList>
    </citation>
    <scope>NUCLEOTIDE SEQUENCE</scope>
    <source>
        <strain evidence="9">Ch08T</strain>
    </source>
</reference>
<organism evidence="9">
    <name type="scientific">Singulisphaera sp. Ch08</name>
    <dbReference type="NCBI Taxonomy" id="3120278"/>
    <lineage>
        <taxon>Bacteria</taxon>
        <taxon>Pseudomonadati</taxon>
        <taxon>Planctomycetota</taxon>
        <taxon>Planctomycetia</taxon>
        <taxon>Isosphaerales</taxon>
        <taxon>Isosphaeraceae</taxon>
        <taxon>Singulisphaera</taxon>
    </lineage>
</organism>
<evidence type="ECO:0000256" key="4">
    <source>
        <dbReference type="SAM" id="Phobius"/>
    </source>
</evidence>
<dbReference type="SUPFAM" id="SSF111369">
    <property type="entry name" value="HlyD-like secretion proteins"/>
    <property type="match status" value="1"/>
</dbReference>
<name>A0AAU7CTK1_9BACT</name>
<dbReference type="AlphaFoldDB" id="A0AAU7CTK1"/>
<evidence type="ECO:0000259" key="8">
    <source>
        <dbReference type="Pfam" id="PF25975"/>
    </source>
</evidence>
<dbReference type="InterPro" id="IPR051909">
    <property type="entry name" value="MFP_Cation_Efflux"/>
</dbReference>
<dbReference type="EMBL" id="CP155447">
    <property type="protein sequence ID" value="XBH08237.1"/>
    <property type="molecule type" value="Genomic_DNA"/>
</dbReference>
<evidence type="ECO:0000256" key="1">
    <source>
        <dbReference type="ARBA" id="ARBA00009477"/>
    </source>
</evidence>
<dbReference type="RefSeq" id="WP_406701070.1">
    <property type="nucleotide sequence ID" value="NZ_CP155447.1"/>
</dbReference>
<dbReference type="InterPro" id="IPR058790">
    <property type="entry name" value="BSH_CusB"/>
</dbReference>
<dbReference type="InterPro" id="IPR058792">
    <property type="entry name" value="Beta-barrel_RND_2"/>
</dbReference>
<keyword evidence="4" id="KW-0472">Membrane</keyword>
<dbReference type="GO" id="GO:0015679">
    <property type="term" value="P:plasma membrane copper ion transport"/>
    <property type="evidence" value="ECO:0007669"/>
    <property type="project" value="TreeGrafter"/>
</dbReference>
<dbReference type="Gene3D" id="2.40.420.20">
    <property type="match status" value="1"/>
</dbReference>
<dbReference type="InterPro" id="IPR045800">
    <property type="entry name" value="HMBD"/>
</dbReference>
<dbReference type="InterPro" id="IPR058649">
    <property type="entry name" value="CzcB_C"/>
</dbReference>
<dbReference type="Pfam" id="PF25919">
    <property type="entry name" value="BSH_CusB"/>
    <property type="match status" value="1"/>
</dbReference>
<keyword evidence="4" id="KW-1133">Transmembrane helix</keyword>
<dbReference type="Pfam" id="PF25975">
    <property type="entry name" value="CzcB_C"/>
    <property type="match status" value="1"/>
</dbReference>
<evidence type="ECO:0000256" key="3">
    <source>
        <dbReference type="SAM" id="MobiDB-lite"/>
    </source>
</evidence>
<feature type="compositionally biased region" description="Low complexity" evidence="3">
    <location>
        <begin position="561"/>
        <end position="573"/>
    </location>
</feature>
<keyword evidence="4" id="KW-0812">Transmembrane</keyword>
<feature type="region of interest" description="Disordered" evidence="3">
    <location>
        <begin position="543"/>
        <end position="573"/>
    </location>
</feature>
<sequence length="573" mass="62281">MSSEMNSREPNAALAEEPARTPLAPSGPPLTRWQKFRMVVKVVELRLRFIALMAATGLVFGYWDTIWNHYEKWTRPPGEAHAESSDVEFFCPMHPTVIQPEPGSCPICGMPLSKRKVGEKETLPLGVVSRIALAPMRVAQAGIQTSEVSYAPLSEAITTVGSVSYDERRLARISSKAKGMSRIEKLHVNFNGDSVKAGAPLANLYSPELNQAIQELLLAQRSAKERPQAQSAFVRSLLGSEVEMVNRVREKLSRWGITAKQVDEILAKGKAEYIVPILSPITGIVARKNVFEGQYVAEGDTMFEIADLSHVWVQAQVYENQFSALKLGQAVEASVEAYPGETFRGKVAFIAPALNSQTRTVDVRYDLENADYRLRPGMFATVKFNTPVADTPAFQSRLAASGPKESHAKPASFTVEAQKICPVTTLKLGAMGEPVSSDVEGRKVWTCCEACPPKLKAEPAKYLARLEPAPKDEVLTVPESAVIDTGTKKLVYVETDPGVFEGREVVLGPVSGDVYPVLEGLTTGEKVATAGSFLIDAENRLNPKIEGKKGEPPAPGHEATRSAAAPVAAAHRH</sequence>
<evidence type="ECO:0000259" key="6">
    <source>
        <dbReference type="Pfam" id="PF25919"/>
    </source>
</evidence>
<comment type="similarity">
    <text evidence="1">Belongs to the membrane fusion protein (MFP) (TC 8.A.1) family.</text>
</comment>
<dbReference type="GO" id="GO:0016020">
    <property type="term" value="C:membrane"/>
    <property type="evidence" value="ECO:0007669"/>
    <property type="project" value="InterPro"/>
</dbReference>
<dbReference type="GO" id="GO:0060003">
    <property type="term" value="P:copper ion export"/>
    <property type="evidence" value="ECO:0007669"/>
    <property type="project" value="TreeGrafter"/>
</dbReference>
<accession>A0AAU7CTK1</accession>
<dbReference type="FunFam" id="2.40.30.170:FF:000010">
    <property type="entry name" value="Efflux RND transporter periplasmic adaptor subunit"/>
    <property type="match status" value="1"/>
</dbReference>
<evidence type="ECO:0000256" key="2">
    <source>
        <dbReference type="ARBA" id="ARBA00022448"/>
    </source>
</evidence>
<dbReference type="Pfam" id="PF25954">
    <property type="entry name" value="Beta-barrel_RND_2"/>
    <property type="match status" value="1"/>
</dbReference>
<proteinExistence type="inferred from homology"/>
<feature type="domain" description="CusB-like barrel-sandwich hybrid" evidence="6">
    <location>
        <begin position="173"/>
        <end position="306"/>
    </location>
</feature>
<dbReference type="NCBIfam" id="TIGR01730">
    <property type="entry name" value="RND_mfp"/>
    <property type="match status" value="1"/>
</dbReference>
<protein>
    <submittedName>
        <fullName evidence="9">Efflux RND transporter periplasmic adaptor subunit</fullName>
    </submittedName>
</protein>
<gene>
    <name evidence="9" type="ORF">V5E97_19995</name>
</gene>
<dbReference type="InterPro" id="IPR006143">
    <property type="entry name" value="RND_pump_MFP"/>
</dbReference>
<dbReference type="GO" id="GO:0030313">
    <property type="term" value="C:cell envelope"/>
    <property type="evidence" value="ECO:0007669"/>
    <property type="project" value="TreeGrafter"/>
</dbReference>
<keyword evidence="2" id="KW-0813">Transport</keyword>
<feature type="domain" description="CzcB-like C-terminal circularly permuted SH3-like" evidence="8">
    <location>
        <begin position="475"/>
        <end position="535"/>
    </location>
</feature>
<dbReference type="PANTHER" id="PTHR30097:SF15">
    <property type="entry name" value="CATION EFFLUX SYSTEM PROTEIN CUSB"/>
    <property type="match status" value="1"/>
</dbReference>
<dbReference type="Gene3D" id="2.40.30.170">
    <property type="match status" value="1"/>
</dbReference>